<proteinExistence type="predicted"/>
<organism evidence="2 3">
    <name type="scientific">Paenibacillus taihuensis</name>
    <dbReference type="NCBI Taxonomy" id="1156355"/>
    <lineage>
        <taxon>Bacteria</taxon>
        <taxon>Bacillati</taxon>
        <taxon>Bacillota</taxon>
        <taxon>Bacilli</taxon>
        <taxon>Bacillales</taxon>
        <taxon>Paenibacillaceae</taxon>
        <taxon>Paenibacillus</taxon>
    </lineage>
</organism>
<evidence type="ECO:0008006" key="4">
    <source>
        <dbReference type="Google" id="ProtNLM"/>
    </source>
</evidence>
<evidence type="ECO:0000256" key="1">
    <source>
        <dbReference type="SAM" id="Phobius"/>
    </source>
</evidence>
<protein>
    <recommendedName>
        <fullName evidence="4">Cache domain-containing protein</fullName>
    </recommendedName>
</protein>
<keyword evidence="3" id="KW-1185">Reference proteome</keyword>
<accession>A0A3D9Q3F7</accession>
<dbReference type="RefSeq" id="WP_245996311.1">
    <property type="nucleotide sequence ID" value="NZ_QTTN01000068.1"/>
</dbReference>
<sequence>MKLKFRSKKYLVRIFLWMTCITLLIVSSLSALIYYNVERNVFKSEYNNSQKVLSQVKCNIDYLDTMIRNLTLSTYSNNDVKALMYLNYEETYESLSVINKLNASIIANYPFLHSIYIYNNHKKLYCSTYGDLFHKDVGLDNLLDSYDHIPALRAIVRQMDGQTVLSYIMYETMDSEKHIDGAVILNINLDWLVNNIKAVNQMDESTNSQLYILDSSNQLTKMVPCRPGQKCGCDSIEAARLLVRSDECEERARADGVGRRRVLLRPDYRNG</sequence>
<reference evidence="2 3" key="1">
    <citation type="submission" date="2018-08" db="EMBL/GenBank/DDBJ databases">
        <title>Genomic Encyclopedia of Type Strains, Phase III (KMG-III): the genomes of soil and plant-associated and newly described type strains.</title>
        <authorList>
            <person name="Whitman W."/>
        </authorList>
    </citation>
    <scope>NUCLEOTIDE SEQUENCE [LARGE SCALE GENOMIC DNA]</scope>
    <source>
        <strain evidence="2 3">CGMCC 1.10966</strain>
    </source>
</reference>
<dbReference type="EMBL" id="QTTN01000068">
    <property type="protein sequence ID" value="REE55444.1"/>
    <property type="molecule type" value="Genomic_DNA"/>
</dbReference>
<dbReference type="AlphaFoldDB" id="A0A3D9Q3F7"/>
<dbReference type="Proteomes" id="UP000256304">
    <property type="component" value="Unassembled WGS sequence"/>
</dbReference>
<feature type="transmembrane region" description="Helical" evidence="1">
    <location>
        <begin position="12"/>
        <end position="35"/>
    </location>
</feature>
<evidence type="ECO:0000313" key="3">
    <source>
        <dbReference type="Proteomes" id="UP000256304"/>
    </source>
</evidence>
<name>A0A3D9Q3F7_9BACL</name>
<keyword evidence="1" id="KW-0812">Transmembrane</keyword>
<evidence type="ECO:0000313" key="2">
    <source>
        <dbReference type="EMBL" id="REE55444.1"/>
    </source>
</evidence>
<keyword evidence="1" id="KW-0472">Membrane</keyword>
<comment type="caution">
    <text evidence="2">The sequence shown here is derived from an EMBL/GenBank/DDBJ whole genome shotgun (WGS) entry which is preliminary data.</text>
</comment>
<keyword evidence="1" id="KW-1133">Transmembrane helix</keyword>
<gene>
    <name evidence="2" type="ORF">A8990_16815</name>
</gene>